<dbReference type="AlphaFoldDB" id="A0A858SWG9"/>
<keyword evidence="2" id="KW-0812">Transmembrane</keyword>
<keyword evidence="3" id="KW-0614">Plasmid</keyword>
<keyword evidence="2" id="KW-1133">Transmembrane helix</keyword>
<feature type="region of interest" description="Disordered" evidence="1">
    <location>
        <begin position="195"/>
        <end position="215"/>
    </location>
</feature>
<feature type="transmembrane region" description="Helical" evidence="2">
    <location>
        <begin position="69"/>
        <end position="93"/>
    </location>
</feature>
<accession>A0A858SWG9</accession>
<evidence type="ECO:0000313" key="4">
    <source>
        <dbReference type="Proteomes" id="UP000503308"/>
    </source>
</evidence>
<gene>
    <name evidence="3" type="ORF">G3256_18760</name>
</gene>
<reference evidence="3 4" key="1">
    <citation type="submission" date="2020-02" db="EMBL/GenBank/DDBJ databases">
        <title>Genome sequence of Roseobacter ponti.</title>
        <authorList>
            <person name="Hollensteiner J."/>
            <person name="Schneider D."/>
            <person name="Poehlein A."/>
            <person name="Daniel R."/>
        </authorList>
    </citation>
    <scope>NUCLEOTIDE SEQUENCE [LARGE SCALE GENOMIC DNA]</scope>
    <source>
        <strain evidence="3 4">DSM 106830</strain>
        <plasmid evidence="3 4">p1</plasmid>
    </source>
</reference>
<keyword evidence="4" id="KW-1185">Reference proteome</keyword>
<dbReference type="KEGG" id="rpon:G3256_18760"/>
<evidence type="ECO:0000256" key="2">
    <source>
        <dbReference type="SAM" id="Phobius"/>
    </source>
</evidence>
<evidence type="ECO:0008006" key="5">
    <source>
        <dbReference type="Google" id="ProtNLM"/>
    </source>
</evidence>
<geneLocation type="plasmid" evidence="3 4">
    <name>p1</name>
</geneLocation>
<dbReference type="RefSeq" id="WP_169642540.1">
    <property type="nucleotide sequence ID" value="NZ_CP048789.1"/>
</dbReference>
<name>A0A858SWG9_9RHOB</name>
<evidence type="ECO:0000256" key="1">
    <source>
        <dbReference type="SAM" id="MobiDB-lite"/>
    </source>
</evidence>
<proteinExistence type="predicted"/>
<dbReference type="EMBL" id="CP048789">
    <property type="protein sequence ID" value="QJF53329.1"/>
    <property type="molecule type" value="Genomic_DNA"/>
</dbReference>
<dbReference type="Proteomes" id="UP000503308">
    <property type="component" value="Plasmid p1"/>
</dbReference>
<keyword evidence="2" id="KW-0472">Membrane</keyword>
<protein>
    <recommendedName>
        <fullName evidence="5">Integral membrane protein</fullName>
    </recommendedName>
</protein>
<evidence type="ECO:0000313" key="3">
    <source>
        <dbReference type="EMBL" id="QJF53329.1"/>
    </source>
</evidence>
<organism evidence="3 4">
    <name type="scientific">Roseobacter ponti</name>
    <dbReference type="NCBI Taxonomy" id="1891787"/>
    <lineage>
        <taxon>Bacteria</taxon>
        <taxon>Pseudomonadati</taxon>
        <taxon>Pseudomonadota</taxon>
        <taxon>Alphaproteobacteria</taxon>
        <taxon>Rhodobacterales</taxon>
        <taxon>Roseobacteraceae</taxon>
        <taxon>Roseobacter</taxon>
    </lineage>
</organism>
<feature type="transmembrane region" description="Helical" evidence="2">
    <location>
        <begin position="42"/>
        <end position="63"/>
    </location>
</feature>
<sequence length="215" mass="23853">MSSNLKFGSPSQTRMVLLETSITPQRFVLSERREKSRSRRNAEALTGGLIALLFVCAYLQLFLPQIFPAAFGVSAPLMLSGSAVAAGLGLYAWMTRGYLPEFGIDREKREVWTCMLNSQGRARVRQHFATSDVRSIYVFRPEGQTADAALCLKVRANPRPIYLVRGQMDEIKAAHDQICRFLRADQAITPATPRFASAAAKPRTAPSVFASPRRS</sequence>